<comment type="similarity">
    <text evidence="1">Belongs to the phosphohexose mutase family.</text>
</comment>
<evidence type="ECO:0000313" key="10">
    <source>
        <dbReference type="Proteomes" id="UP000541610"/>
    </source>
</evidence>
<feature type="domain" description="Alpha-D-phosphohexomutase alpha/beta/alpha" evidence="8">
    <location>
        <begin position="352"/>
        <end position="457"/>
    </location>
</feature>
<name>A0A7J6PFC7_PEROL</name>
<reference evidence="9 10" key="1">
    <citation type="submission" date="2020-04" db="EMBL/GenBank/DDBJ databases">
        <title>Perkinsus olseni comparative genomics.</title>
        <authorList>
            <person name="Bogema D.R."/>
        </authorList>
    </citation>
    <scope>NUCLEOTIDE SEQUENCE [LARGE SCALE GENOMIC DNA]</scope>
    <source>
        <strain evidence="9">00978-12</strain>
    </source>
</reference>
<dbReference type="Gene3D" id="3.40.120.10">
    <property type="entry name" value="Alpha-D-Glucose-1,6-Bisphosphate, subunit A, domain 3"/>
    <property type="match status" value="3"/>
</dbReference>
<dbReference type="InterPro" id="IPR005841">
    <property type="entry name" value="Alpha-D-phosphohexomutase_SF"/>
</dbReference>
<evidence type="ECO:0000256" key="4">
    <source>
        <dbReference type="ARBA" id="ARBA00022842"/>
    </source>
</evidence>
<keyword evidence="2" id="KW-0597">Phosphoprotein</keyword>
<dbReference type="GO" id="GO:0005975">
    <property type="term" value="P:carbohydrate metabolic process"/>
    <property type="evidence" value="ECO:0007669"/>
    <property type="project" value="InterPro"/>
</dbReference>
<evidence type="ECO:0000259" key="7">
    <source>
        <dbReference type="Pfam" id="PF02879"/>
    </source>
</evidence>
<proteinExistence type="inferred from homology"/>
<dbReference type="Pfam" id="PF02878">
    <property type="entry name" value="PGM_PMM_I"/>
    <property type="match status" value="1"/>
</dbReference>
<dbReference type="Gene3D" id="3.30.310.50">
    <property type="entry name" value="Alpha-D-phosphohexomutase, C-terminal domain"/>
    <property type="match status" value="1"/>
</dbReference>
<evidence type="ECO:0000259" key="8">
    <source>
        <dbReference type="Pfam" id="PF02880"/>
    </source>
</evidence>
<dbReference type="InterPro" id="IPR005846">
    <property type="entry name" value="A-D-PHexomutase_a/b/a-III"/>
</dbReference>
<dbReference type="SUPFAM" id="SSF53738">
    <property type="entry name" value="Phosphoglucomutase, first 3 domains"/>
    <property type="match status" value="3"/>
</dbReference>
<dbReference type="Pfam" id="PF02879">
    <property type="entry name" value="PGM_PMM_II"/>
    <property type="match status" value="1"/>
</dbReference>
<dbReference type="CDD" id="cd05799">
    <property type="entry name" value="PGM2"/>
    <property type="match status" value="1"/>
</dbReference>
<accession>A0A7J6PFC7</accession>
<evidence type="ECO:0000256" key="5">
    <source>
        <dbReference type="ARBA" id="ARBA00023235"/>
    </source>
</evidence>
<dbReference type="InterPro" id="IPR016055">
    <property type="entry name" value="A-D-PHexomutase_a/b/a-I/II/III"/>
</dbReference>
<sequence length="596" mass="66731">MTSTSGAVNNWLSLDFDKNTRKEAQELSPEQVEDRLNPEHRMEFGTAGLRGEMGAGFNRINCLTVMQAAQGLCMQLIEKFGKDALSQRGVVFGYDGRHNSRQFAHVASAVFLTKGAKVYLIDKTSVTPSNPFLIVHFHALAGGQMTASHNPKQYNGFKVYGDNGAQIIPPVDSEIEAKIADNLTPWEDALNMLDLDTCLLKADAQSKTIDPYDDALYTYIDQMYHELCRFPDLNKDCNLKFVYTAMQGVGLPFATGLLDKFGIPKSCVSIVEAQAHPDPEFSTVAFPNPEEKGALDMSKQQALDEDADYVLANDPDADRFTSCEKQKDGSWHQFTGDELGTIFGDWQLLMAHRRGVDPKNCLVINSTVSSKMLKALSDYYGGVYVDTLTGFKWMANKSLEMTAKHSNLVHCTAYEEALGSALTMSVPDKDGISACSVWCEMANYWRKEKGITLLERLNELRKMVGFFAQHNGYFICDDPKVMKQMFDEFRNNGNYKTELGSSKIADVRDVTTGYDSRNKDKKSTLPMTPDAQMITLYFDNQATVTIRGSGTEPKVKYYCEANDKESMQKAQEKLEVVVNNVIDYFLQPKKYNLGTR</sequence>
<evidence type="ECO:0000256" key="1">
    <source>
        <dbReference type="ARBA" id="ARBA00010231"/>
    </source>
</evidence>
<dbReference type="InterPro" id="IPR005844">
    <property type="entry name" value="A-D-PHexomutase_a/b/a-I"/>
</dbReference>
<dbReference type="PRINTS" id="PR00509">
    <property type="entry name" value="PGMPMM"/>
</dbReference>
<feature type="domain" description="Alpha-D-phosphohexomutase alpha/beta/alpha" evidence="7">
    <location>
        <begin position="218"/>
        <end position="324"/>
    </location>
</feature>
<dbReference type="GO" id="GO:0005634">
    <property type="term" value="C:nucleus"/>
    <property type="evidence" value="ECO:0007669"/>
    <property type="project" value="TreeGrafter"/>
</dbReference>
<dbReference type="OrthoDB" id="409777at2759"/>
<dbReference type="SUPFAM" id="SSF55957">
    <property type="entry name" value="Phosphoglucomutase, C-terminal domain"/>
    <property type="match status" value="1"/>
</dbReference>
<dbReference type="PANTHER" id="PTHR45745:SF1">
    <property type="entry name" value="PHOSPHOGLUCOMUTASE 2B-RELATED"/>
    <property type="match status" value="1"/>
</dbReference>
<organism evidence="9 10">
    <name type="scientific">Perkinsus olseni</name>
    <name type="common">Perkinsus atlanticus</name>
    <dbReference type="NCBI Taxonomy" id="32597"/>
    <lineage>
        <taxon>Eukaryota</taxon>
        <taxon>Sar</taxon>
        <taxon>Alveolata</taxon>
        <taxon>Perkinsozoa</taxon>
        <taxon>Perkinsea</taxon>
        <taxon>Perkinsida</taxon>
        <taxon>Perkinsidae</taxon>
        <taxon>Perkinsus</taxon>
    </lineage>
</organism>
<feature type="domain" description="Alpha-D-phosphohexomutase alpha/beta/alpha" evidence="6">
    <location>
        <begin position="42"/>
        <end position="181"/>
    </location>
</feature>
<dbReference type="InterPro" id="IPR036900">
    <property type="entry name" value="A-D-PHexomutase_C_sf"/>
</dbReference>
<keyword evidence="3" id="KW-0479">Metal-binding</keyword>
<comment type="caution">
    <text evidence="9">The sequence shown here is derived from an EMBL/GenBank/DDBJ whole genome shotgun (WGS) entry which is preliminary data.</text>
</comment>
<dbReference type="GO" id="GO:0008973">
    <property type="term" value="F:phosphopentomutase activity"/>
    <property type="evidence" value="ECO:0007669"/>
    <property type="project" value="TreeGrafter"/>
</dbReference>
<keyword evidence="5" id="KW-0413">Isomerase</keyword>
<keyword evidence="4" id="KW-0460">Magnesium</keyword>
<dbReference type="AlphaFoldDB" id="A0A7J6PFC7"/>
<dbReference type="GO" id="GO:0006166">
    <property type="term" value="P:purine ribonucleoside salvage"/>
    <property type="evidence" value="ECO:0007669"/>
    <property type="project" value="TreeGrafter"/>
</dbReference>
<protein>
    <submittedName>
        <fullName evidence="9">Phosphoglucomutase-2</fullName>
    </submittedName>
</protein>
<evidence type="ECO:0000256" key="2">
    <source>
        <dbReference type="ARBA" id="ARBA00022553"/>
    </source>
</evidence>
<dbReference type="Proteomes" id="UP000541610">
    <property type="component" value="Unassembled WGS sequence"/>
</dbReference>
<gene>
    <name evidence="9" type="primary">PGM2_8</name>
    <name evidence="9" type="ORF">FOZ60_007217</name>
</gene>
<dbReference type="GO" id="GO:0046872">
    <property type="term" value="F:metal ion binding"/>
    <property type="evidence" value="ECO:0007669"/>
    <property type="project" value="UniProtKB-KW"/>
</dbReference>
<dbReference type="InterPro" id="IPR005845">
    <property type="entry name" value="A-D-PHexomutase_a/b/a-II"/>
</dbReference>
<dbReference type="EMBL" id="JABANP010000029">
    <property type="protein sequence ID" value="KAF4694702.1"/>
    <property type="molecule type" value="Genomic_DNA"/>
</dbReference>
<dbReference type="Pfam" id="PF02880">
    <property type="entry name" value="PGM_PMM_III"/>
    <property type="match status" value="1"/>
</dbReference>
<evidence type="ECO:0000256" key="3">
    <source>
        <dbReference type="ARBA" id="ARBA00022723"/>
    </source>
</evidence>
<evidence type="ECO:0000259" key="6">
    <source>
        <dbReference type="Pfam" id="PF02878"/>
    </source>
</evidence>
<evidence type="ECO:0000313" key="9">
    <source>
        <dbReference type="EMBL" id="KAF4694702.1"/>
    </source>
</evidence>
<dbReference type="PANTHER" id="PTHR45745">
    <property type="entry name" value="PHOSPHOMANNOMUTASE 45A"/>
    <property type="match status" value="1"/>
</dbReference>